<sequence length="68" mass="7642">MSGACQVHYERDEQTAPMAHCCAALRLIGLPDPRTPLRVSQAESHETADGVRARRNLKPRKGQHPLRR</sequence>
<protein>
    <submittedName>
        <fullName evidence="2">Uncharacterized protein</fullName>
    </submittedName>
</protein>
<feature type="compositionally biased region" description="Basic and acidic residues" evidence="1">
    <location>
        <begin position="43"/>
        <end position="52"/>
    </location>
</feature>
<gene>
    <name evidence="2" type="ORF">SKAU_G00307870</name>
</gene>
<dbReference type="AlphaFoldDB" id="A0A9Q1ER86"/>
<proteinExistence type="predicted"/>
<dbReference type="EMBL" id="JAINUF010000013">
    <property type="protein sequence ID" value="KAJ8343458.1"/>
    <property type="molecule type" value="Genomic_DNA"/>
</dbReference>
<name>A0A9Q1ER86_SYNKA</name>
<reference evidence="2" key="1">
    <citation type="journal article" date="2023" name="Science">
        <title>Genome structures resolve the early diversification of teleost fishes.</title>
        <authorList>
            <person name="Parey E."/>
            <person name="Louis A."/>
            <person name="Montfort J."/>
            <person name="Bouchez O."/>
            <person name="Roques C."/>
            <person name="Iampietro C."/>
            <person name="Lluch J."/>
            <person name="Castinel A."/>
            <person name="Donnadieu C."/>
            <person name="Desvignes T."/>
            <person name="Floi Bucao C."/>
            <person name="Jouanno E."/>
            <person name="Wen M."/>
            <person name="Mejri S."/>
            <person name="Dirks R."/>
            <person name="Jansen H."/>
            <person name="Henkel C."/>
            <person name="Chen W.J."/>
            <person name="Zahm M."/>
            <person name="Cabau C."/>
            <person name="Klopp C."/>
            <person name="Thompson A.W."/>
            <person name="Robinson-Rechavi M."/>
            <person name="Braasch I."/>
            <person name="Lecointre G."/>
            <person name="Bobe J."/>
            <person name="Postlethwait J.H."/>
            <person name="Berthelot C."/>
            <person name="Roest Crollius H."/>
            <person name="Guiguen Y."/>
        </authorList>
    </citation>
    <scope>NUCLEOTIDE SEQUENCE</scope>
    <source>
        <strain evidence="2">WJC10195</strain>
    </source>
</reference>
<comment type="caution">
    <text evidence="2">The sequence shown here is derived from an EMBL/GenBank/DDBJ whole genome shotgun (WGS) entry which is preliminary data.</text>
</comment>
<evidence type="ECO:0000313" key="2">
    <source>
        <dbReference type="EMBL" id="KAJ8343458.1"/>
    </source>
</evidence>
<dbReference type="Proteomes" id="UP001152622">
    <property type="component" value="Chromosome 13"/>
</dbReference>
<evidence type="ECO:0000256" key="1">
    <source>
        <dbReference type="SAM" id="MobiDB-lite"/>
    </source>
</evidence>
<feature type="region of interest" description="Disordered" evidence="1">
    <location>
        <begin position="36"/>
        <end position="68"/>
    </location>
</feature>
<keyword evidence="3" id="KW-1185">Reference proteome</keyword>
<accession>A0A9Q1ER86</accession>
<evidence type="ECO:0000313" key="3">
    <source>
        <dbReference type="Proteomes" id="UP001152622"/>
    </source>
</evidence>
<feature type="compositionally biased region" description="Basic residues" evidence="1">
    <location>
        <begin position="53"/>
        <end position="68"/>
    </location>
</feature>
<organism evidence="2 3">
    <name type="scientific">Synaphobranchus kaupii</name>
    <name type="common">Kaup's arrowtooth eel</name>
    <dbReference type="NCBI Taxonomy" id="118154"/>
    <lineage>
        <taxon>Eukaryota</taxon>
        <taxon>Metazoa</taxon>
        <taxon>Chordata</taxon>
        <taxon>Craniata</taxon>
        <taxon>Vertebrata</taxon>
        <taxon>Euteleostomi</taxon>
        <taxon>Actinopterygii</taxon>
        <taxon>Neopterygii</taxon>
        <taxon>Teleostei</taxon>
        <taxon>Anguilliformes</taxon>
        <taxon>Synaphobranchidae</taxon>
        <taxon>Synaphobranchus</taxon>
    </lineage>
</organism>